<dbReference type="RefSeq" id="WP_246994021.1">
    <property type="nucleotide sequence ID" value="NZ_BAABIE010000001.1"/>
</dbReference>
<protein>
    <submittedName>
        <fullName evidence="12">Acyl-ACP desaturase</fullName>
    </submittedName>
</protein>
<evidence type="ECO:0000256" key="1">
    <source>
        <dbReference type="ARBA" id="ARBA00001954"/>
    </source>
</evidence>
<proteinExistence type="inferred from homology"/>
<evidence type="ECO:0000256" key="6">
    <source>
        <dbReference type="ARBA" id="ARBA00022832"/>
    </source>
</evidence>
<comment type="subunit">
    <text evidence="3">Homodimer.</text>
</comment>
<evidence type="ECO:0000256" key="2">
    <source>
        <dbReference type="ARBA" id="ARBA00008749"/>
    </source>
</evidence>
<dbReference type="InterPro" id="IPR009078">
    <property type="entry name" value="Ferritin-like_SF"/>
</dbReference>
<dbReference type="PANTHER" id="PTHR31155:SF9">
    <property type="entry name" value="STEAROYL-[ACYL-CARRIER-PROTEIN] 9-DESATURASE 7, CHLOROPLASTIC"/>
    <property type="match status" value="1"/>
</dbReference>
<comment type="caution">
    <text evidence="12">The sequence shown here is derived from an EMBL/GenBank/DDBJ whole genome shotgun (WGS) entry which is preliminary data.</text>
</comment>
<keyword evidence="10" id="KW-0275">Fatty acid biosynthesis</keyword>
<feature type="coiled-coil region" evidence="11">
    <location>
        <begin position="294"/>
        <end position="321"/>
    </location>
</feature>
<comment type="cofactor">
    <cofactor evidence="1">
        <name>Fe(2+)</name>
        <dbReference type="ChEBI" id="CHEBI:29033"/>
    </cofactor>
</comment>
<keyword evidence="5" id="KW-0479">Metal-binding</keyword>
<evidence type="ECO:0000256" key="7">
    <source>
        <dbReference type="ARBA" id="ARBA00023002"/>
    </source>
</evidence>
<keyword evidence="13" id="KW-1185">Reference proteome</keyword>
<sequence length="331" mass="37341">MARELTQLELLRELESTAEDNVNRHLKVARDWNPHDYVPWSDGKDFAANGGVDYDPADSKLDEVAKAAMITNLLTEDNLPSYHRVIADNFSMDSAWGHWVGRWTAEENRHSIVMRDYLVVTRGVDPVALEEARMIHMTNGYDPMLAAAGRTEELEGQDIDGVGLLHSVAYVTFQELATRVSHRNTGKACNDPIADRMLQRVAADENLHMIFYRNICGAGMDLSPDQTLRAVTDIVTNFQMPGAGMPNFRRHGVLMAKHGIYDLRQHLEEVIMPVLRKWNVFERNDFGAEGEKTRDELAAFLEQLEADASRFEEMRDRSLAREAAKAAKAAS</sequence>
<organism evidence="12 13">
    <name type="scientific">Gordonia alkaliphila</name>
    <dbReference type="NCBI Taxonomy" id="1053547"/>
    <lineage>
        <taxon>Bacteria</taxon>
        <taxon>Bacillati</taxon>
        <taxon>Actinomycetota</taxon>
        <taxon>Actinomycetes</taxon>
        <taxon>Mycobacteriales</taxon>
        <taxon>Gordoniaceae</taxon>
        <taxon>Gordonia</taxon>
    </lineage>
</organism>
<evidence type="ECO:0000256" key="11">
    <source>
        <dbReference type="SAM" id="Coils"/>
    </source>
</evidence>
<dbReference type="SUPFAM" id="SSF47240">
    <property type="entry name" value="Ferritin-like"/>
    <property type="match status" value="1"/>
</dbReference>
<keyword evidence="7" id="KW-0560">Oxidoreductase</keyword>
<dbReference type="CDD" id="cd01050">
    <property type="entry name" value="Acyl_ACP_Desat"/>
    <property type="match status" value="1"/>
</dbReference>
<dbReference type="InterPro" id="IPR012348">
    <property type="entry name" value="RNR-like"/>
</dbReference>
<name>A0ABP8YSA9_9ACTN</name>
<keyword evidence="11" id="KW-0175">Coiled coil</keyword>
<keyword evidence="8" id="KW-0408">Iron</keyword>
<keyword evidence="6" id="KW-0276">Fatty acid metabolism</keyword>
<dbReference type="Gene3D" id="1.10.620.20">
    <property type="entry name" value="Ribonucleotide Reductase, subunit A"/>
    <property type="match status" value="1"/>
</dbReference>
<evidence type="ECO:0000313" key="13">
    <source>
        <dbReference type="Proteomes" id="UP001500822"/>
    </source>
</evidence>
<evidence type="ECO:0000256" key="9">
    <source>
        <dbReference type="ARBA" id="ARBA00023098"/>
    </source>
</evidence>
<evidence type="ECO:0000256" key="3">
    <source>
        <dbReference type="ARBA" id="ARBA00011738"/>
    </source>
</evidence>
<evidence type="ECO:0000313" key="12">
    <source>
        <dbReference type="EMBL" id="GAA4738306.1"/>
    </source>
</evidence>
<dbReference type="Proteomes" id="UP001500822">
    <property type="component" value="Unassembled WGS sequence"/>
</dbReference>
<dbReference type="PIRSF" id="PIRSF000346">
    <property type="entry name" value="Dlt9_acylACP_des"/>
    <property type="match status" value="1"/>
</dbReference>
<dbReference type="InterPro" id="IPR005067">
    <property type="entry name" value="Fatty_acid_desaturase-2"/>
</dbReference>
<dbReference type="Pfam" id="PF03405">
    <property type="entry name" value="FA_desaturase_2"/>
    <property type="match status" value="1"/>
</dbReference>
<dbReference type="PANTHER" id="PTHR31155">
    <property type="entry name" value="ACYL- ACYL-CARRIER-PROTEIN DESATURASE-RELATED"/>
    <property type="match status" value="1"/>
</dbReference>
<gene>
    <name evidence="12" type="ORF">GCM10023217_02150</name>
</gene>
<dbReference type="EMBL" id="BAABIE010000001">
    <property type="protein sequence ID" value="GAA4738306.1"/>
    <property type="molecule type" value="Genomic_DNA"/>
</dbReference>
<keyword evidence="9" id="KW-0443">Lipid metabolism</keyword>
<evidence type="ECO:0000256" key="10">
    <source>
        <dbReference type="ARBA" id="ARBA00023160"/>
    </source>
</evidence>
<accession>A0ABP8YSA9</accession>
<evidence type="ECO:0000256" key="4">
    <source>
        <dbReference type="ARBA" id="ARBA00022516"/>
    </source>
</evidence>
<evidence type="ECO:0000256" key="8">
    <source>
        <dbReference type="ARBA" id="ARBA00023004"/>
    </source>
</evidence>
<reference evidence="13" key="1">
    <citation type="journal article" date="2019" name="Int. J. Syst. Evol. Microbiol.">
        <title>The Global Catalogue of Microorganisms (GCM) 10K type strain sequencing project: providing services to taxonomists for standard genome sequencing and annotation.</title>
        <authorList>
            <consortium name="The Broad Institute Genomics Platform"/>
            <consortium name="The Broad Institute Genome Sequencing Center for Infectious Disease"/>
            <person name="Wu L."/>
            <person name="Ma J."/>
        </authorList>
    </citation>
    <scope>NUCLEOTIDE SEQUENCE [LARGE SCALE GENOMIC DNA]</scope>
    <source>
        <strain evidence="13">JCM 18077</strain>
    </source>
</reference>
<keyword evidence="4" id="KW-0444">Lipid biosynthesis</keyword>
<evidence type="ECO:0000256" key="5">
    <source>
        <dbReference type="ARBA" id="ARBA00022723"/>
    </source>
</evidence>
<comment type="similarity">
    <text evidence="2">Belongs to the fatty acid desaturase type 2 family.</text>
</comment>